<feature type="region of interest" description="Disordered" evidence="4">
    <location>
        <begin position="122"/>
        <end position="149"/>
    </location>
</feature>
<dbReference type="PANTHER" id="PTHR13780">
    <property type="entry name" value="AMP-ACTIVATED PROTEIN KINASE, GAMMA REGULATORY SUBUNIT"/>
    <property type="match status" value="1"/>
</dbReference>
<dbReference type="KEGG" id="mpp:MICPUCDRAFT_59837"/>
<keyword evidence="7" id="KW-1185">Reference proteome</keyword>
<dbReference type="Pfam" id="PF00571">
    <property type="entry name" value="CBS"/>
    <property type="match status" value="1"/>
</dbReference>
<keyword evidence="2 3" id="KW-0129">CBS domain</keyword>
<dbReference type="AlphaFoldDB" id="C1MYA6"/>
<evidence type="ECO:0000313" key="7">
    <source>
        <dbReference type="Proteomes" id="UP000001876"/>
    </source>
</evidence>
<dbReference type="eggNOG" id="KOG1764">
    <property type="taxonomic scope" value="Eukaryota"/>
</dbReference>
<dbReference type="PROSITE" id="PS51371">
    <property type="entry name" value="CBS"/>
    <property type="match status" value="2"/>
</dbReference>
<dbReference type="PANTHER" id="PTHR13780:SF128">
    <property type="entry name" value="CBS DOMAIN-CONTAINING PROTEIN"/>
    <property type="match status" value="1"/>
</dbReference>
<dbReference type="InterPro" id="IPR050511">
    <property type="entry name" value="AMPK_gamma/SDS23_families"/>
</dbReference>
<protein>
    <submittedName>
        <fullName evidence="6">Predicted protein</fullName>
    </submittedName>
</protein>
<keyword evidence="1" id="KW-0677">Repeat</keyword>
<dbReference type="OrthoDB" id="449052at2759"/>
<evidence type="ECO:0000313" key="6">
    <source>
        <dbReference type="EMBL" id="EEH55312.1"/>
    </source>
</evidence>
<name>C1MYA6_MICPC</name>
<dbReference type="STRING" id="564608.C1MYA6"/>
<reference evidence="6 7" key="1">
    <citation type="journal article" date="2009" name="Science">
        <title>Green evolution and dynamic adaptations revealed by genomes of the marine picoeukaryotes Micromonas.</title>
        <authorList>
            <person name="Worden A.Z."/>
            <person name="Lee J.H."/>
            <person name="Mock T."/>
            <person name="Rouze P."/>
            <person name="Simmons M.P."/>
            <person name="Aerts A.L."/>
            <person name="Allen A.E."/>
            <person name="Cuvelier M.L."/>
            <person name="Derelle E."/>
            <person name="Everett M.V."/>
            <person name="Foulon E."/>
            <person name="Grimwood J."/>
            <person name="Gundlach H."/>
            <person name="Henrissat B."/>
            <person name="Napoli C."/>
            <person name="McDonald S.M."/>
            <person name="Parker M.S."/>
            <person name="Rombauts S."/>
            <person name="Salamov A."/>
            <person name="Von Dassow P."/>
            <person name="Badger J.H."/>
            <person name="Coutinho P.M."/>
            <person name="Demir E."/>
            <person name="Dubchak I."/>
            <person name="Gentemann C."/>
            <person name="Eikrem W."/>
            <person name="Gready J.E."/>
            <person name="John U."/>
            <person name="Lanier W."/>
            <person name="Lindquist E.A."/>
            <person name="Lucas S."/>
            <person name="Mayer K.F."/>
            <person name="Moreau H."/>
            <person name="Not F."/>
            <person name="Otillar R."/>
            <person name="Panaud O."/>
            <person name="Pangilinan J."/>
            <person name="Paulsen I."/>
            <person name="Piegu B."/>
            <person name="Poliakov A."/>
            <person name="Robbens S."/>
            <person name="Schmutz J."/>
            <person name="Toulza E."/>
            <person name="Wyss T."/>
            <person name="Zelensky A."/>
            <person name="Zhou K."/>
            <person name="Armbrust E.V."/>
            <person name="Bhattacharya D."/>
            <person name="Goodenough U.W."/>
            <person name="Van de Peer Y."/>
            <person name="Grigoriev I.V."/>
        </authorList>
    </citation>
    <scope>NUCLEOTIDE SEQUENCE [LARGE SCALE GENOMIC DNA]</scope>
    <source>
        <strain evidence="6 7">CCMP1545</strain>
    </source>
</reference>
<evidence type="ECO:0000256" key="4">
    <source>
        <dbReference type="SAM" id="MobiDB-lite"/>
    </source>
</evidence>
<dbReference type="SMART" id="SM00116">
    <property type="entry name" value="CBS"/>
    <property type="match status" value="3"/>
</dbReference>
<dbReference type="SUPFAM" id="SSF54631">
    <property type="entry name" value="CBS-domain pair"/>
    <property type="match status" value="2"/>
</dbReference>
<feature type="domain" description="CBS" evidence="5">
    <location>
        <begin position="312"/>
        <end position="369"/>
    </location>
</feature>
<evidence type="ECO:0000256" key="2">
    <source>
        <dbReference type="ARBA" id="ARBA00023122"/>
    </source>
</evidence>
<evidence type="ECO:0000256" key="1">
    <source>
        <dbReference type="ARBA" id="ARBA00022737"/>
    </source>
</evidence>
<organism evidence="7">
    <name type="scientific">Micromonas pusilla (strain CCMP1545)</name>
    <name type="common">Picoplanktonic green alga</name>
    <dbReference type="NCBI Taxonomy" id="564608"/>
    <lineage>
        <taxon>Eukaryota</taxon>
        <taxon>Viridiplantae</taxon>
        <taxon>Chlorophyta</taxon>
        <taxon>Mamiellophyceae</taxon>
        <taxon>Mamiellales</taxon>
        <taxon>Mamiellaceae</taxon>
        <taxon>Micromonas</taxon>
    </lineage>
</organism>
<feature type="domain" description="CBS" evidence="5">
    <location>
        <begin position="454"/>
        <end position="515"/>
    </location>
</feature>
<gene>
    <name evidence="6" type="ORF">MICPUCDRAFT_59837</name>
</gene>
<dbReference type="RefSeq" id="XP_003060543.1">
    <property type="nucleotide sequence ID" value="XM_003060497.1"/>
</dbReference>
<dbReference type="GeneID" id="9685694"/>
<proteinExistence type="predicted"/>
<evidence type="ECO:0000259" key="5">
    <source>
        <dbReference type="PROSITE" id="PS51371"/>
    </source>
</evidence>
<feature type="region of interest" description="Disordered" evidence="4">
    <location>
        <begin position="1"/>
        <end position="35"/>
    </location>
</feature>
<evidence type="ECO:0000256" key="3">
    <source>
        <dbReference type="PROSITE-ProRule" id="PRU00703"/>
    </source>
</evidence>
<dbReference type="Gene3D" id="3.10.580.10">
    <property type="entry name" value="CBS-domain"/>
    <property type="match status" value="2"/>
</dbReference>
<dbReference type="EMBL" id="GG663742">
    <property type="protein sequence ID" value="EEH55312.1"/>
    <property type="molecule type" value="Genomic_DNA"/>
</dbReference>
<dbReference type="InterPro" id="IPR000644">
    <property type="entry name" value="CBS_dom"/>
</dbReference>
<accession>C1MYA6</accession>
<dbReference type="InterPro" id="IPR046342">
    <property type="entry name" value="CBS_dom_sf"/>
</dbReference>
<dbReference type="Proteomes" id="UP000001876">
    <property type="component" value="Unassembled WGS sequence"/>
</dbReference>
<sequence>MPSRHSHRAIGDVLPGARDADAVPAAPPTPTPTSVLSEVPVTTDVPDETVDFDPARRLLFGWSLRRLLDAKPPSAVVRLRRGDTIGDAMATLARHGIMSAPVVDEETSHFYGCAREEHIEVDLTAQPPKTKKTPSRRPSLPAGSARDGDDATLLDVISHGFFHLADAHGDGAAPRARYHVARRDFPPPLTVNQLRHQQEVGGGIAAGVESLRIPEEPPASARDILDTEMTMEDADAEDAENYAPDTFVHALGVCHRLAIFDADDDDDATPSRITAVISQLDIIRFLHRRADTLGGVQNASLARLGLAGESRQTRDAVVTAQWDRPAIECFKLMHDRRVSAVGVVDQAGELVANLSASDLRRVARLDAASFRLLALPVAEFISRRKGDAIGRRGAPFAEARRVDARAAKAGYESSSESDAAVASVARAARAQKKASLDADADAAEALLRDTRLNSSRTFVELIFARKETPLRRVLQLMATHDVHHVYVIDENDRPNAMITPTGAFCSLVPIRPRSRGERRSLRTLPGASLRAPHAFNPRHRRLSTPSDAFQLHLSTPPFNPTDVLRLFAVDDRESAWCEAWAPTYGGTEGVVA</sequence>